<sequence length="210" mass="23460">MEFGEQTRNWLHLDDSRPEEVRLYVSTEHRADPAVQSDIARARRSLTGLDVRAVHLSELRRLQTGRSGISAASGWSPEQKKVVDFMRRAGEAHASDIHILIGADNITAVVFRIHGDLELQAELDVEEGMNLASTIVMSMCDVAPQQFSETDEQDGRLRNEFVKALGLYAARYSAVPTESGLYVVLRVILDESDDIPTLDVLGYLPEQQKL</sequence>
<dbReference type="SUPFAM" id="SSF52540">
    <property type="entry name" value="P-loop containing nucleoside triphosphate hydrolases"/>
    <property type="match status" value="1"/>
</dbReference>
<keyword evidence="3" id="KW-1185">Reference proteome</keyword>
<accession>A0A087G2B6</accession>
<protein>
    <recommendedName>
        <fullName evidence="1">Bacterial type II secretion system protein E domain-containing protein</fullName>
    </recommendedName>
</protein>
<name>A0A087G2B6_ARAAL</name>
<dbReference type="InterPro" id="IPR027417">
    <property type="entry name" value="P-loop_NTPase"/>
</dbReference>
<evidence type="ECO:0000259" key="1">
    <source>
        <dbReference type="Pfam" id="PF00437"/>
    </source>
</evidence>
<dbReference type="Pfam" id="PF00437">
    <property type="entry name" value="T2SSE"/>
    <property type="match status" value="1"/>
</dbReference>
<feature type="domain" description="Bacterial type II secretion system protein E" evidence="1">
    <location>
        <begin position="79"/>
        <end position="209"/>
    </location>
</feature>
<dbReference type="Gene3D" id="3.30.450.90">
    <property type="match status" value="1"/>
</dbReference>
<reference evidence="3" key="1">
    <citation type="journal article" date="2015" name="Nat. Plants">
        <title>Genome expansion of Arabis alpina linked with retrotransposition and reduced symmetric DNA methylation.</title>
        <authorList>
            <person name="Willing E.M."/>
            <person name="Rawat V."/>
            <person name="Mandakova T."/>
            <person name="Maumus F."/>
            <person name="James G.V."/>
            <person name="Nordstroem K.J."/>
            <person name="Becker C."/>
            <person name="Warthmann N."/>
            <person name="Chica C."/>
            <person name="Szarzynska B."/>
            <person name="Zytnicki M."/>
            <person name="Albani M.C."/>
            <person name="Kiefer C."/>
            <person name="Bergonzi S."/>
            <person name="Castaings L."/>
            <person name="Mateos J.L."/>
            <person name="Berns M.C."/>
            <person name="Bujdoso N."/>
            <person name="Piofczyk T."/>
            <person name="de Lorenzo L."/>
            <person name="Barrero-Sicilia C."/>
            <person name="Mateos I."/>
            <person name="Piednoel M."/>
            <person name="Hagmann J."/>
            <person name="Chen-Min-Tao R."/>
            <person name="Iglesias-Fernandez R."/>
            <person name="Schuster S.C."/>
            <person name="Alonso-Blanco C."/>
            <person name="Roudier F."/>
            <person name="Carbonero P."/>
            <person name="Paz-Ares J."/>
            <person name="Davis S.J."/>
            <person name="Pecinka A."/>
            <person name="Quesneville H."/>
            <person name="Colot V."/>
            <person name="Lysak M.A."/>
            <person name="Weigel D."/>
            <person name="Coupland G."/>
            <person name="Schneeberger K."/>
        </authorList>
    </citation>
    <scope>NUCLEOTIDE SEQUENCE [LARGE SCALE GENOMIC DNA]</scope>
    <source>
        <strain evidence="3">cv. Pajares</strain>
    </source>
</reference>
<gene>
    <name evidence="2" type="ORF">AALP_AAs69010U000100</name>
</gene>
<evidence type="ECO:0000313" key="3">
    <source>
        <dbReference type="Proteomes" id="UP000029120"/>
    </source>
</evidence>
<dbReference type="Gramene" id="KFK24018">
    <property type="protein sequence ID" value="KFK24018"/>
    <property type="gene ID" value="AALP_AAs69010U000100"/>
</dbReference>
<proteinExistence type="predicted"/>
<evidence type="ECO:0000313" key="2">
    <source>
        <dbReference type="EMBL" id="KFK24018.1"/>
    </source>
</evidence>
<dbReference type="InterPro" id="IPR001482">
    <property type="entry name" value="T2SS/T4SS_dom"/>
</dbReference>
<dbReference type="Proteomes" id="UP000029120">
    <property type="component" value="Unassembled WGS sequence"/>
</dbReference>
<organism evidence="2 3">
    <name type="scientific">Arabis alpina</name>
    <name type="common">Alpine rock-cress</name>
    <dbReference type="NCBI Taxonomy" id="50452"/>
    <lineage>
        <taxon>Eukaryota</taxon>
        <taxon>Viridiplantae</taxon>
        <taxon>Streptophyta</taxon>
        <taxon>Embryophyta</taxon>
        <taxon>Tracheophyta</taxon>
        <taxon>Spermatophyta</taxon>
        <taxon>Magnoliopsida</taxon>
        <taxon>eudicotyledons</taxon>
        <taxon>Gunneridae</taxon>
        <taxon>Pentapetalae</taxon>
        <taxon>rosids</taxon>
        <taxon>malvids</taxon>
        <taxon>Brassicales</taxon>
        <taxon>Brassicaceae</taxon>
        <taxon>Arabideae</taxon>
        <taxon>Arabis</taxon>
    </lineage>
</organism>
<dbReference type="AlphaFoldDB" id="A0A087G2B6"/>
<dbReference type="EMBL" id="KL973011">
    <property type="protein sequence ID" value="KFK24018.1"/>
    <property type="molecule type" value="Genomic_DNA"/>
</dbReference>
<feature type="non-terminal residue" evidence="2">
    <location>
        <position position="210"/>
    </location>
</feature>